<dbReference type="AlphaFoldDB" id="A0A8T2IJ51"/>
<evidence type="ECO:0000313" key="4">
    <source>
        <dbReference type="EMBL" id="KAG8430581.1"/>
    </source>
</evidence>
<comment type="subcellular location">
    <subcellularLocation>
        <location evidence="1">Membrane</location>
        <topology evidence="1">Multi-pass membrane protein</topology>
    </subcellularLocation>
</comment>
<reference evidence="4" key="1">
    <citation type="thesis" date="2020" institute="ProQuest LLC" country="789 East Eisenhower Parkway, Ann Arbor, MI, USA">
        <title>Comparative Genomics and Chromosome Evolution.</title>
        <authorList>
            <person name="Mudd A.B."/>
        </authorList>
    </citation>
    <scope>NUCLEOTIDE SEQUENCE</scope>
    <source>
        <strain evidence="4">Female2</strain>
        <tissue evidence="4">Blood</tissue>
    </source>
</reference>
<dbReference type="InterPro" id="IPR050327">
    <property type="entry name" value="Proton-linked_MCT"/>
</dbReference>
<feature type="transmembrane region" description="Helical" evidence="2">
    <location>
        <begin position="50"/>
        <end position="70"/>
    </location>
</feature>
<feature type="transmembrane region" description="Helical" evidence="2">
    <location>
        <begin position="300"/>
        <end position="321"/>
    </location>
</feature>
<dbReference type="FunFam" id="1.20.1250.20:FF:000337">
    <property type="entry name" value="Solute carrier family 16 member 5"/>
    <property type="match status" value="1"/>
</dbReference>
<dbReference type="Pfam" id="PF07690">
    <property type="entry name" value="MFS_1"/>
    <property type="match status" value="1"/>
</dbReference>
<feature type="transmembrane region" description="Helical" evidence="2">
    <location>
        <begin position="327"/>
        <end position="349"/>
    </location>
</feature>
<keyword evidence="5" id="KW-1185">Reference proteome</keyword>
<keyword evidence="2" id="KW-1133">Transmembrane helix</keyword>
<proteinExistence type="predicted"/>
<organism evidence="4 5">
    <name type="scientific">Hymenochirus boettgeri</name>
    <name type="common">Congo dwarf clawed frog</name>
    <dbReference type="NCBI Taxonomy" id="247094"/>
    <lineage>
        <taxon>Eukaryota</taxon>
        <taxon>Metazoa</taxon>
        <taxon>Chordata</taxon>
        <taxon>Craniata</taxon>
        <taxon>Vertebrata</taxon>
        <taxon>Euteleostomi</taxon>
        <taxon>Amphibia</taxon>
        <taxon>Batrachia</taxon>
        <taxon>Anura</taxon>
        <taxon>Pipoidea</taxon>
        <taxon>Pipidae</taxon>
        <taxon>Pipinae</taxon>
        <taxon>Hymenochirus</taxon>
    </lineage>
</organism>
<feature type="transmembrane region" description="Helical" evidence="2">
    <location>
        <begin position="135"/>
        <end position="154"/>
    </location>
</feature>
<evidence type="ECO:0000256" key="1">
    <source>
        <dbReference type="ARBA" id="ARBA00004141"/>
    </source>
</evidence>
<keyword evidence="2" id="KW-0472">Membrane</keyword>
<gene>
    <name evidence="4" type="ORF">GDO86_020356</name>
</gene>
<dbReference type="PANTHER" id="PTHR11360:SF21">
    <property type="entry name" value="MONOCARBOXYLATE TRANSPORTER 6"/>
    <property type="match status" value="1"/>
</dbReference>
<feature type="transmembrane region" description="Helical" evidence="2">
    <location>
        <begin position="361"/>
        <end position="380"/>
    </location>
</feature>
<feature type="transmembrane region" description="Helical" evidence="2">
    <location>
        <begin position="166"/>
        <end position="185"/>
    </location>
</feature>
<feature type="transmembrane region" description="Helical" evidence="2">
    <location>
        <begin position="269"/>
        <end position="288"/>
    </location>
</feature>
<feature type="transmembrane region" description="Helical" evidence="2">
    <location>
        <begin position="392"/>
        <end position="415"/>
    </location>
</feature>
<protein>
    <recommendedName>
        <fullName evidence="3">Major facilitator superfamily (MFS) profile domain-containing protein</fullName>
    </recommendedName>
</protein>
<dbReference type="Gene3D" id="1.20.1250.20">
    <property type="entry name" value="MFS general substrate transporter like domains"/>
    <property type="match status" value="1"/>
</dbReference>
<dbReference type="InterPro" id="IPR036259">
    <property type="entry name" value="MFS_trans_sf"/>
</dbReference>
<feature type="transmembrane region" description="Helical" evidence="2">
    <location>
        <begin position="12"/>
        <end position="34"/>
    </location>
</feature>
<sequence>METPDGQWAWVVLAAVMLTQALSLGFPSCIGIFYTDIQSSFQASNTQTSWLPSIITAVLHAGGPLCSIMVERFGCRVTVMVGGLLCGIGMITSSFSQTMVHLYLSAGFIGGLGLCFSFQAGITVLGYYFIRRRTFANSLASAGASIGMALWPLASQYLLEKIGWRGSFLLFGGVLLNCCVCGAIMRPVKNPEPAHEKEALAPETHTGTVNKEMEWGKGLKRYMAFDLLLRNHRYQIYTIGVAWMVLGFVLPLFYLVPYATSSGINEGKSAMLLALIGFINIFMRPMAGLVSQQRIFHGRLIYLFSVAVILNGLSNLVCGAWASFSGLLVYCVLYSITMSFIGSLIFQVLMDIVGMKRFPGAFGLFTIIESITILTGPPLAGFLVDITGQYGLVFYASCIAVTSSGIFMGLSSFAVERKEAKARKCKQKTIEEAVMEEKAETAYTSCKQEGYVI</sequence>
<dbReference type="OrthoDB" id="5667at2759"/>
<name>A0A8T2IJ51_9PIPI</name>
<comment type="caution">
    <text evidence="4">The sequence shown here is derived from an EMBL/GenBank/DDBJ whole genome shotgun (WGS) entry which is preliminary data.</text>
</comment>
<accession>A0A8T2IJ51</accession>
<dbReference type="GO" id="GO:0008028">
    <property type="term" value="F:monocarboxylic acid transmembrane transporter activity"/>
    <property type="evidence" value="ECO:0007669"/>
    <property type="project" value="TreeGrafter"/>
</dbReference>
<feature type="transmembrane region" description="Helical" evidence="2">
    <location>
        <begin position="102"/>
        <end position="128"/>
    </location>
</feature>
<keyword evidence="2" id="KW-0812">Transmembrane</keyword>
<feature type="transmembrane region" description="Helical" evidence="2">
    <location>
        <begin position="236"/>
        <end position="257"/>
    </location>
</feature>
<evidence type="ECO:0000256" key="2">
    <source>
        <dbReference type="SAM" id="Phobius"/>
    </source>
</evidence>
<dbReference type="EMBL" id="JAACNH010000825">
    <property type="protein sequence ID" value="KAG8430581.1"/>
    <property type="molecule type" value="Genomic_DNA"/>
</dbReference>
<dbReference type="GO" id="GO:0016323">
    <property type="term" value="C:basolateral plasma membrane"/>
    <property type="evidence" value="ECO:0007669"/>
    <property type="project" value="TreeGrafter"/>
</dbReference>
<feature type="domain" description="Major facilitator superfamily (MFS) profile" evidence="3">
    <location>
        <begin position="9"/>
        <end position="421"/>
    </location>
</feature>
<dbReference type="SUPFAM" id="SSF103473">
    <property type="entry name" value="MFS general substrate transporter"/>
    <property type="match status" value="1"/>
</dbReference>
<dbReference type="InterPro" id="IPR011701">
    <property type="entry name" value="MFS"/>
</dbReference>
<dbReference type="Proteomes" id="UP000812440">
    <property type="component" value="Unassembled WGS sequence"/>
</dbReference>
<dbReference type="PANTHER" id="PTHR11360">
    <property type="entry name" value="MONOCARBOXYLATE TRANSPORTER"/>
    <property type="match status" value="1"/>
</dbReference>
<dbReference type="PROSITE" id="PS50850">
    <property type="entry name" value="MFS"/>
    <property type="match status" value="1"/>
</dbReference>
<dbReference type="InterPro" id="IPR020846">
    <property type="entry name" value="MFS_dom"/>
</dbReference>
<feature type="transmembrane region" description="Helical" evidence="2">
    <location>
        <begin position="77"/>
        <end position="96"/>
    </location>
</feature>
<evidence type="ECO:0000313" key="5">
    <source>
        <dbReference type="Proteomes" id="UP000812440"/>
    </source>
</evidence>
<evidence type="ECO:0000259" key="3">
    <source>
        <dbReference type="PROSITE" id="PS50850"/>
    </source>
</evidence>